<dbReference type="InterPro" id="IPR000719">
    <property type="entry name" value="Prot_kinase_dom"/>
</dbReference>
<protein>
    <recommendedName>
        <fullName evidence="1">Protein kinase domain-containing protein</fullName>
    </recommendedName>
</protein>
<name>A0A0C3KT45_9AGAM</name>
<keyword evidence="3" id="KW-1185">Reference proteome</keyword>
<evidence type="ECO:0000259" key="1">
    <source>
        <dbReference type="PROSITE" id="PS50011"/>
    </source>
</evidence>
<dbReference type="InterPro" id="IPR001245">
    <property type="entry name" value="Ser-Thr/Tyr_kinase_cat_dom"/>
</dbReference>
<dbReference type="InterPro" id="IPR051681">
    <property type="entry name" value="Ser/Thr_Kinases-Pseudokinases"/>
</dbReference>
<evidence type="ECO:0000313" key="3">
    <source>
        <dbReference type="Proteomes" id="UP000054248"/>
    </source>
</evidence>
<reference evidence="2 3" key="1">
    <citation type="submission" date="2014-04" db="EMBL/GenBank/DDBJ databases">
        <authorList>
            <consortium name="DOE Joint Genome Institute"/>
            <person name="Kuo A."/>
            <person name="Girlanda M."/>
            <person name="Perotto S."/>
            <person name="Kohler A."/>
            <person name="Nagy L.G."/>
            <person name="Floudas D."/>
            <person name="Copeland A."/>
            <person name="Barry K.W."/>
            <person name="Cichocki N."/>
            <person name="Veneault-Fourrey C."/>
            <person name="LaButti K."/>
            <person name="Lindquist E.A."/>
            <person name="Lipzen A."/>
            <person name="Lundell T."/>
            <person name="Morin E."/>
            <person name="Murat C."/>
            <person name="Sun H."/>
            <person name="Tunlid A."/>
            <person name="Henrissat B."/>
            <person name="Grigoriev I.V."/>
            <person name="Hibbett D.S."/>
            <person name="Martin F."/>
            <person name="Nordberg H.P."/>
            <person name="Cantor M.N."/>
            <person name="Hua S.X."/>
        </authorList>
    </citation>
    <scope>NUCLEOTIDE SEQUENCE [LARGE SCALE GENOMIC DNA]</scope>
    <source>
        <strain evidence="2 3">MUT 4182</strain>
    </source>
</reference>
<dbReference type="Pfam" id="PF07714">
    <property type="entry name" value="PK_Tyr_Ser-Thr"/>
    <property type="match status" value="1"/>
</dbReference>
<dbReference type="GO" id="GO:0005524">
    <property type="term" value="F:ATP binding"/>
    <property type="evidence" value="ECO:0007669"/>
    <property type="project" value="InterPro"/>
</dbReference>
<feature type="non-terminal residue" evidence="2">
    <location>
        <position position="216"/>
    </location>
</feature>
<dbReference type="PRINTS" id="PR00109">
    <property type="entry name" value="TYRKINASE"/>
</dbReference>
<feature type="non-terminal residue" evidence="2">
    <location>
        <position position="1"/>
    </location>
</feature>
<reference evidence="3" key="2">
    <citation type="submission" date="2015-01" db="EMBL/GenBank/DDBJ databases">
        <title>Evolutionary Origins and Diversification of the Mycorrhizal Mutualists.</title>
        <authorList>
            <consortium name="DOE Joint Genome Institute"/>
            <consortium name="Mycorrhizal Genomics Consortium"/>
            <person name="Kohler A."/>
            <person name="Kuo A."/>
            <person name="Nagy L.G."/>
            <person name="Floudas D."/>
            <person name="Copeland A."/>
            <person name="Barry K.W."/>
            <person name="Cichocki N."/>
            <person name="Veneault-Fourrey C."/>
            <person name="LaButti K."/>
            <person name="Lindquist E.A."/>
            <person name="Lipzen A."/>
            <person name="Lundell T."/>
            <person name="Morin E."/>
            <person name="Murat C."/>
            <person name="Riley R."/>
            <person name="Ohm R."/>
            <person name="Sun H."/>
            <person name="Tunlid A."/>
            <person name="Henrissat B."/>
            <person name="Grigoriev I.V."/>
            <person name="Hibbett D.S."/>
            <person name="Martin F."/>
        </authorList>
    </citation>
    <scope>NUCLEOTIDE SEQUENCE [LARGE SCALE GENOMIC DNA]</scope>
    <source>
        <strain evidence="3">MUT 4182</strain>
    </source>
</reference>
<dbReference type="Gene3D" id="1.10.510.10">
    <property type="entry name" value="Transferase(Phosphotransferase) domain 1"/>
    <property type="match status" value="1"/>
</dbReference>
<dbReference type="OrthoDB" id="4062651at2759"/>
<dbReference type="SUPFAM" id="SSF56112">
    <property type="entry name" value="Protein kinase-like (PK-like)"/>
    <property type="match status" value="1"/>
</dbReference>
<accession>A0A0C3KT45</accession>
<proteinExistence type="predicted"/>
<dbReference type="STRING" id="1051891.A0A0C3KT45"/>
<sequence length="216" mass="24548">LDENRMRKRLAREIYVWAALDHPNILKLLGFAFENGRPCLVSPWCGNGTLQEYLRKYPDVDRRQLVRQTSEGLEYLHAQTAPIIHGDFTTANVLVTDDHIAKICDFGGARRDEEARTGLTTAGLEFTNIRYTAPEILQGSSTPSVRSDVYSFACVALETMTGKSPFWKTEKDIGVIQKVLKDKLTPSQEDHPGLEDADMWDLLRRCWNHEPSDRPT</sequence>
<dbReference type="InterPro" id="IPR011009">
    <property type="entry name" value="Kinase-like_dom_sf"/>
</dbReference>
<dbReference type="PROSITE" id="PS50011">
    <property type="entry name" value="PROTEIN_KINASE_DOM"/>
    <property type="match status" value="1"/>
</dbReference>
<dbReference type="HOGENOM" id="CLU_000288_7_18_1"/>
<gene>
    <name evidence="2" type="ORF">M407DRAFT_51361</name>
</gene>
<dbReference type="GO" id="GO:0004674">
    <property type="term" value="F:protein serine/threonine kinase activity"/>
    <property type="evidence" value="ECO:0007669"/>
    <property type="project" value="TreeGrafter"/>
</dbReference>
<dbReference type="EMBL" id="KN823057">
    <property type="protein sequence ID" value="KIO24653.1"/>
    <property type="molecule type" value="Genomic_DNA"/>
</dbReference>
<feature type="domain" description="Protein kinase" evidence="1">
    <location>
        <begin position="1"/>
        <end position="216"/>
    </location>
</feature>
<dbReference type="PROSITE" id="PS00109">
    <property type="entry name" value="PROTEIN_KINASE_TYR"/>
    <property type="match status" value="1"/>
</dbReference>
<dbReference type="Proteomes" id="UP000054248">
    <property type="component" value="Unassembled WGS sequence"/>
</dbReference>
<dbReference type="PANTHER" id="PTHR44329">
    <property type="entry name" value="SERINE/THREONINE-PROTEIN KINASE TNNI3K-RELATED"/>
    <property type="match status" value="1"/>
</dbReference>
<organism evidence="2 3">
    <name type="scientific">Tulasnella calospora MUT 4182</name>
    <dbReference type="NCBI Taxonomy" id="1051891"/>
    <lineage>
        <taxon>Eukaryota</taxon>
        <taxon>Fungi</taxon>
        <taxon>Dikarya</taxon>
        <taxon>Basidiomycota</taxon>
        <taxon>Agaricomycotina</taxon>
        <taxon>Agaricomycetes</taxon>
        <taxon>Cantharellales</taxon>
        <taxon>Tulasnellaceae</taxon>
        <taxon>Tulasnella</taxon>
    </lineage>
</organism>
<dbReference type="InterPro" id="IPR008266">
    <property type="entry name" value="Tyr_kinase_AS"/>
</dbReference>
<evidence type="ECO:0000313" key="2">
    <source>
        <dbReference type="EMBL" id="KIO24653.1"/>
    </source>
</evidence>
<dbReference type="AlphaFoldDB" id="A0A0C3KT45"/>